<reference evidence="2" key="2">
    <citation type="submission" date="2023-06" db="EMBL/GenBank/DDBJ databases">
        <authorList>
            <consortium name="Lawrence Berkeley National Laboratory"/>
            <person name="Haridas S."/>
            <person name="Hensen N."/>
            <person name="Bonometti L."/>
            <person name="Westerberg I."/>
            <person name="Brannstrom I.O."/>
            <person name="Guillou S."/>
            <person name="Cros-Aarteil S."/>
            <person name="Calhoun S."/>
            <person name="Kuo A."/>
            <person name="Mondo S."/>
            <person name="Pangilinan J."/>
            <person name="Riley R."/>
            <person name="Labutti K."/>
            <person name="Andreopoulos B."/>
            <person name="Lipzen A."/>
            <person name="Chen C."/>
            <person name="Yanf M."/>
            <person name="Daum C."/>
            <person name="Ng V."/>
            <person name="Clum A."/>
            <person name="Steindorff A."/>
            <person name="Ohm R."/>
            <person name="Martin F."/>
            <person name="Silar P."/>
            <person name="Natvig D."/>
            <person name="Lalanne C."/>
            <person name="Gautier V."/>
            <person name="Ament-Velasquez S.L."/>
            <person name="Kruys A."/>
            <person name="Hutchinson M.I."/>
            <person name="Powell A.J."/>
            <person name="Barry K."/>
            <person name="Miller A.N."/>
            <person name="Grigoriev I.V."/>
            <person name="Debuchy R."/>
            <person name="Gladieux P."/>
            <person name="Thoren M.H."/>
            <person name="Johannesson H."/>
        </authorList>
    </citation>
    <scope>NUCLEOTIDE SEQUENCE</scope>
    <source>
        <strain evidence="2">CBS 958.72</strain>
    </source>
</reference>
<gene>
    <name evidence="2" type="ORF">B0T24DRAFT_600523</name>
</gene>
<feature type="region of interest" description="Disordered" evidence="1">
    <location>
        <begin position="178"/>
        <end position="200"/>
    </location>
</feature>
<feature type="region of interest" description="Disordered" evidence="1">
    <location>
        <begin position="1"/>
        <end position="20"/>
    </location>
</feature>
<evidence type="ECO:0000313" key="2">
    <source>
        <dbReference type="EMBL" id="KAK3382127.1"/>
    </source>
</evidence>
<name>A0AAE0NIF9_9PEZI</name>
<feature type="compositionally biased region" description="Low complexity" evidence="1">
    <location>
        <begin position="142"/>
        <end position="161"/>
    </location>
</feature>
<dbReference type="EMBL" id="JAULSN010000001">
    <property type="protein sequence ID" value="KAK3382127.1"/>
    <property type="molecule type" value="Genomic_DNA"/>
</dbReference>
<organism evidence="2 3">
    <name type="scientific">Lasiosphaeria ovina</name>
    <dbReference type="NCBI Taxonomy" id="92902"/>
    <lineage>
        <taxon>Eukaryota</taxon>
        <taxon>Fungi</taxon>
        <taxon>Dikarya</taxon>
        <taxon>Ascomycota</taxon>
        <taxon>Pezizomycotina</taxon>
        <taxon>Sordariomycetes</taxon>
        <taxon>Sordariomycetidae</taxon>
        <taxon>Sordariales</taxon>
        <taxon>Lasiosphaeriaceae</taxon>
        <taxon>Lasiosphaeria</taxon>
    </lineage>
</organism>
<evidence type="ECO:0000256" key="1">
    <source>
        <dbReference type="SAM" id="MobiDB-lite"/>
    </source>
</evidence>
<protein>
    <submittedName>
        <fullName evidence="2">Uncharacterized protein</fullName>
    </submittedName>
</protein>
<comment type="caution">
    <text evidence="2">The sequence shown here is derived from an EMBL/GenBank/DDBJ whole genome shotgun (WGS) entry which is preliminary data.</text>
</comment>
<feature type="compositionally biased region" description="Low complexity" evidence="1">
    <location>
        <begin position="10"/>
        <end position="20"/>
    </location>
</feature>
<proteinExistence type="predicted"/>
<reference evidence="2" key="1">
    <citation type="journal article" date="2023" name="Mol. Phylogenet. Evol.">
        <title>Genome-scale phylogeny and comparative genomics of the fungal order Sordariales.</title>
        <authorList>
            <person name="Hensen N."/>
            <person name="Bonometti L."/>
            <person name="Westerberg I."/>
            <person name="Brannstrom I.O."/>
            <person name="Guillou S."/>
            <person name="Cros-Aarteil S."/>
            <person name="Calhoun S."/>
            <person name="Haridas S."/>
            <person name="Kuo A."/>
            <person name="Mondo S."/>
            <person name="Pangilinan J."/>
            <person name="Riley R."/>
            <person name="LaButti K."/>
            <person name="Andreopoulos B."/>
            <person name="Lipzen A."/>
            <person name="Chen C."/>
            <person name="Yan M."/>
            <person name="Daum C."/>
            <person name="Ng V."/>
            <person name="Clum A."/>
            <person name="Steindorff A."/>
            <person name="Ohm R.A."/>
            <person name="Martin F."/>
            <person name="Silar P."/>
            <person name="Natvig D.O."/>
            <person name="Lalanne C."/>
            <person name="Gautier V."/>
            <person name="Ament-Velasquez S.L."/>
            <person name="Kruys A."/>
            <person name="Hutchinson M.I."/>
            <person name="Powell A.J."/>
            <person name="Barry K."/>
            <person name="Miller A.N."/>
            <person name="Grigoriev I.V."/>
            <person name="Debuchy R."/>
            <person name="Gladieux P."/>
            <person name="Hiltunen Thoren M."/>
            <person name="Johannesson H."/>
        </authorList>
    </citation>
    <scope>NUCLEOTIDE SEQUENCE</scope>
    <source>
        <strain evidence="2">CBS 958.72</strain>
    </source>
</reference>
<dbReference type="Proteomes" id="UP001287356">
    <property type="component" value="Unassembled WGS sequence"/>
</dbReference>
<keyword evidence="3" id="KW-1185">Reference proteome</keyword>
<accession>A0AAE0NIF9</accession>
<feature type="compositionally biased region" description="Polar residues" evidence="1">
    <location>
        <begin position="178"/>
        <end position="193"/>
    </location>
</feature>
<evidence type="ECO:0000313" key="3">
    <source>
        <dbReference type="Proteomes" id="UP001287356"/>
    </source>
</evidence>
<dbReference type="AlphaFoldDB" id="A0AAE0NIF9"/>
<sequence>MQPGRVYAQSSGRNSSTRSSCMLGRLRRSTLSTLPYRLVMELMPPKMCVASRRWLVRVSLTRRMRSATLNGTRGMSARHCSARRWMAIWSSGIPWPMYKPGLNLAARPGVHVIRRVVGSVRRRWWFPSLRTIMLTRVRCRSRGSTSESRSGSKGKVSGLGSPNRAMAKARVVRSTAYQGLSANSGGSDRTTMAGSAPRLW</sequence>
<feature type="region of interest" description="Disordered" evidence="1">
    <location>
        <begin position="140"/>
        <end position="165"/>
    </location>
</feature>